<protein>
    <submittedName>
        <fullName evidence="1">CUN090 putative similar to AcMNPV ORF96</fullName>
    </submittedName>
</protein>
<proteinExistence type="predicted"/>
<organism evidence="1 2">
    <name type="scientific">Culex nigripalpus nucleopolyhedrovirus (isolate Florida/1997)</name>
    <name type="common">CuniNPV</name>
    <dbReference type="NCBI Taxonomy" id="645993"/>
    <lineage>
        <taxon>Viruses</taxon>
        <taxon>Viruses incertae sedis</taxon>
        <taxon>Naldaviricetes</taxon>
        <taxon>Lefavirales</taxon>
        <taxon>Baculoviridae</taxon>
        <taxon>Deltabaculovirus</taxon>
    </lineage>
</organism>
<dbReference type="Proteomes" id="UP000006635">
    <property type="component" value="Segment"/>
</dbReference>
<keyword evidence="2" id="KW-1185">Reference proteome</keyword>
<sequence length="202" mass="23083">MFEALPLVVLILCVLLIAFALGQTVQTVRGGGIVRHAADTLVQAFRKTFTYGIEVEVYDLDAESSANRMFLVRPENTLIYNNAGNVYVYLTVARGVRCAPNQDVVVQFNRDTIPNSIFGEFRQMCTSLRALDLIEFFRTQQPEPRLRFAVELDGTREYTVIDMVNFLHERGLIEYGEGTDVRLRGRRKDSDQVHRWMTDLGK</sequence>
<gene>
    <name evidence="1" type="primary">CUN090</name>
</gene>
<dbReference type="Pfam" id="PF04798">
    <property type="entry name" value="Baculo_19"/>
    <property type="match status" value="1"/>
</dbReference>
<evidence type="ECO:0000313" key="2">
    <source>
        <dbReference type="Proteomes" id="UP000006635"/>
    </source>
</evidence>
<dbReference type="KEGG" id="vg:921901"/>
<dbReference type="RefSeq" id="NP_203393.1">
    <property type="nucleotide sequence ID" value="NC_003084.1"/>
</dbReference>
<evidence type="ECO:0000313" key="1">
    <source>
        <dbReference type="EMBL" id="AAK94168.1"/>
    </source>
</evidence>
<dbReference type="InterPro" id="IPR006883">
    <property type="entry name" value="AcMNPV_PIF-4"/>
</dbReference>
<dbReference type="GeneID" id="921901"/>
<dbReference type="EMBL" id="AF403738">
    <property type="protein sequence ID" value="AAK94168.1"/>
    <property type="molecule type" value="Genomic_DNA"/>
</dbReference>
<accession>Q919I7</accession>
<name>Q919I7_NPVCO</name>
<reference evidence="1 2" key="1">
    <citation type="journal article" date="2001" name="J. Virol.">
        <title>Genome sequence of a baculovirus pathogenic for Culex nigripalpus.</title>
        <authorList>
            <person name="Afonso C.L."/>
            <person name="Tulman E.R."/>
            <person name="Lu Z."/>
            <person name="Balinsky C.A."/>
            <person name="Moser B.A."/>
            <person name="Becnel J.J."/>
            <person name="Rock D.L."/>
            <person name="Kutish G.F."/>
        </authorList>
    </citation>
    <scope>NUCLEOTIDE SEQUENCE [LARGE SCALE GENOMIC DNA]</scope>
    <source>
        <strain evidence="2">Isolate Florida/1997</strain>
    </source>
</reference>
<organismHost>
    <name type="scientific">Culex nigripalpus</name>
    <dbReference type="NCBI Taxonomy" id="42429"/>
</organismHost>